<reference evidence="3 4" key="1">
    <citation type="journal article" date="2019" name="Nat. Med.">
        <title>A library of human gut bacterial isolates paired with longitudinal multiomics data enables mechanistic microbiome research.</title>
        <authorList>
            <person name="Poyet M."/>
            <person name="Groussin M."/>
            <person name="Gibbons S.M."/>
            <person name="Avila-Pacheco J."/>
            <person name="Jiang X."/>
            <person name="Kearney S.M."/>
            <person name="Perrotta A.R."/>
            <person name="Berdy B."/>
            <person name="Zhao S."/>
            <person name="Lieberman T.D."/>
            <person name="Swanson P.K."/>
            <person name="Smith M."/>
            <person name="Roesemann S."/>
            <person name="Alexander J.E."/>
            <person name="Rich S.A."/>
            <person name="Livny J."/>
            <person name="Vlamakis H."/>
            <person name="Clish C."/>
            <person name="Bullock K."/>
            <person name="Deik A."/>
            <person name="Scott J."/>
            <person name="Pierce K.A."/>
            <person name="Xavier R.J."/>
            <person name="Alm E.J."/>
        </authorList>
    </citation>
    <scope>NUCLEOTIDE SEQUENCE [LARGE SCALE GENOMIC DNA]</scope>
    <source>
        <strain evidence="3 4">BIOML-A25</strain>
    </source>
</reference>
<accession>A0A6L3IJ38</accession>
<dbReference type="Proteomes" id="UP000481700">
    <property type="component" value="Unassembled WGS sequence"/>
</dbReference>
<dbReference type="InterPro" id="IPR025184">
    <property type="entry name" value="AadA_C"/>
</dbReference>
<proteinExistence type="predicted"/>
<evidence type="ECO:0000313" key="3">
    <source>
        <dbReference type="EMBL" id="KAA5305321.1"/>
    </source>
</evidence>
<sequence length="163" mass="18559">LEISGFVGCAEKRPLEITVIHQKDIIPWQFPPKCEYMYGEWLRKEMEAGMIPQACFDPDIAILLWQARKSSMTLKGADCKQLILPIPFREIQKAIQFSLPGLISNVKGDERNVLLTLSRMWFTLETEDVTTKDVAAEWVIPQLPETFSSLLKTAKEAYLGNLS</sequence>
<feature type="domain" description="Adenylyltransferase AadA C-terminal" evidence="2">
    <location>
        <begin position="82"/>
        <end position="160"/>
    </location>
</feature>
<dbReference type="GO" id="GO:0016740">
    <property type="term" value="F:transferase activity"/>
    <property type="evidence" value="ECO:0007669"/>
    <property type="project" value="UniProtKB-KW"/>
</dbReference>
<feature type="non-terminal residue" evidence="3">
    <location>
        <position position="163"/>
    </location>
</feature>
<dbReference type="RefSeq" id="WP_149937689.1">
    <property type="nucleotide sequence ID" value="NZ_VVZV01000241.1"/>
</dbReference>
<name>A0A6L3IJ38_9BACT</name>
<evidence type="ECO:0000259" key="2">
    <source>
        <dbReference type="Pfam" id="PF13427"/>
    </source>
</evidence>
<keyword evidence="1" id="KW-0808">Transferase</keyword>
<dbReference type="AlphaFoldDB" id="A0A6L3IJ38"/>
<gene>
    <name evidence="3" type="ORF">F2Z07_26360</name>
</gene>
<organism evidence="3 4">
    <name type="scientific">Phocaeicola dorei</name>
    <dbReference type="NCBI Taxonomy" id="357276"/>
    <lineage>
        <taxon>Bacteria</taxon>
        <taxon>Pseudomonadati</taxon>
        <taxon>Bacteroidota</taxon>
        <taxon>Bacteroidia</taxon>
        <taxon>Bacteroidales</taxon>
        <taxon>Bacteroidaceae</taxon>
        <taxon>Phocaeicola</taxon>
    </lineage>
</organism>
<evidence type="ECO:0000256" key="1">
    <source>
        <dbReference type="ARBA" id="ARBA00022679"/>
    </source>
</evidence>
<protein>
    <submittedName>
        <fullName evidence="3">DUF4111 domain-containing protein</fullName>
    </submittedName>
</protein>
<dbReference type="Pfam" id="PF13427">
    <property type="entry name" value="AadA_C"/>
    <property type="match status" value="1"/>
</dbReference>
<comment type="caution">
    <text evidence="3">The sequence shown here is derived from an EMBL/GenBank/DDBJ whole genome shotgun (WGS) entry which is preliminary data.</text>
</comment>
<dbReference type="EMBL" id="VVZV01000241">
    <property type="protein sequence ID" value="KAA5305321.1"/>
    <property type="molecule type" value="Genomic_DNA"/>
</dbReference>
<evidence type="ECO:0000313" key="4">
    <source>
        <dbReference type="Proteomes" id="UP000481700"/>
    </source>
</evidence>
<feature type="non-terminal residue" evidence="3">
    <location>
        <position position="1"/>
    </location>
</feature>